<reference evidence="1" key="1">
    <citation type="journal article" date="2014" name="Front. Microbiol.">
        <title>High frequency of phylogenetically diverse reductive dehalogenase-homologous genes in deep subseafloor sedimentary metagenomes.</title>
        <authorList>
            <person name="Kawai M."/>
            <person name="Futagami T."/>
            <person name="Toyoda A."/>
            <person name="Takaki Y."/>
            <person name="Nishi S."/>
            <person name="Hori S."/>
            <person name="Arai W."/>
            <person name="Tsubouchi T."/>
            <person name="Morono Y."/>
            <person name="Uchiyama I."/>
            <person name="Ito T."/>
            <person name="Fujiyama A."/>
            <person name="Inagaki F."/>
            <person name="Takami H."/>
        </authorList>
    </citation>
    <scope>NUCLEOTIDE SEQUENCE</scope>
    <source>
        <strain evidence="1">Expedition CK06-06</strain>
    </source>
</reference>
<proteinExistence type="predicted"/>
<comment type="caution">
    <text evidence="1">The sequence shown here is derived from an EMBL/GenBank/DDBJ whole genome shotgun (WGS) entry which is preliminary data.</text>
</comment>
<dbReference type="EMBL" id="BARW01017335">
    <property type="protein sequence ID" value="GAJ01182.1"/>
    <property type="molecule type" value="Genomic_DNA"/>
</dbReference>
<evidence type="ECO:0000313" key="1">
    <source>
        <dbReference type="EMBL" id="GAJ01182.1"/>
    </source>
</evidence>
<sequence>MDKVQRIAVAELPQVTCGPLGRDVRLQRQKSFDTEERIIEVALAASPGETTIFVNLFANEAGDKSSRVT</sequence>
<organism evidence="1">
    <name type="scientific">marine sediment metagenome</name>
    <dbReference type="NCBI Taxonomy" id="412755"/>
    <lineage>
        <taxon>unclassified sequences</taxon>
        <taxon>metagenomes</taxon>
        <taxon>ecological metagenomes</taxon>
    </lineage>
</organism>
<accession>X1UC68</accession>
<dbReference type="AlphaFoldDB" id="X1UC68"/>
<gene>
    <name evidence="1" type="ORF">S12H4_29972</name>
</gene>
<protein>
    <submittedName>
        <fullName evidence="1">Uncharacterized protein</fullName>
    </submittedName>
</protein>
<name>X1UC68_9ZZZZ</name>